<proteinExistence type="predicted"/>
<reference evidence="2" key="1">
    <citation type="submission" date="2022-11" db="UniProtKB">
        <authorList>
            <consortium name="WormBaseParasite"/>
        </authorList>
    </citation>
    <scope>IDENTIFICATION</scope>
</reference>
<keyword evidence="1" id="KW-1185">Reference proteome</keyword>
<accession>A0A915L7Q2</accession>
<evidence type="ECO:0000313" key="1">
    <source>
        <dbReference type="Proteomes" id="UP000887565"/>
    </source>
</evidence>
<dbReference type="AlphaFoldDB" id="A0A915L7Q2"/>
<protein>
    <submittedName>
        <fullName evidence="2">Secreted protein</fullName>
    </submittedName>
</protein>
<evidence type="ECO:0000313" key="2">
    <source>
        <dbReference type="WBParaSite" id="nRc.2.0.1.t47064-RA"/>
    </source>
</evidence>
<dbReference type="Proteomes" id="UP000887565">
    <property type="component" value="Unplaced"/>
</dbReference>
<name>A0A915L7Q2_ROMCU</name>
<dbReference type="WBParaSite" id="nRc.2.0.1.t47064-RA">
    <property type="protein sequence ID" value="nRc.2.0.1.t47064-RA"/>
    <property type="gene ID" value="nRc.2.0.1.g47064"/>
</dbReference>
<organism evidence="1 2">
    <name type="scientific">Romanomermis culicivorax</name>
    <name type="common">Nematode worm</name>
    <dbReference type="NCBI Taxonomy" id="13658"/>
    <lineage>
        <taxon>Eukaryota</taxon>
        <taxon>Metazoa</taxon>
        <taxon>Ecdysozoa</taxon>
        <taxon>Nematoda</taxon>
        <taxon>Enoplea</taxon>
        <taxon>Dorylaimia</taxon>
        <taxon>Mermithida</taxon>
        <taxon>Mermithoidea</taxon>
        <taxon>Mermithidae</taxon>
        <taxon>Romanomermis</taxon>
    </lineage>
</organism>
<sequence>MGTLLVMRGVAVLSWSNASQASIQKLWTLLAFAIARLLRWLLVNGRVAAGACGGSILIEESEESVRDGFVFCDKRIAYGNGIL</sequence>